<evidence type="ECO:0000313" key="3">
    <source>
        <dbReference type="Proteomes" id="UP000283269"/>
    </source>
</evidence>
<dbReference type="OrthoDB" id="3224080at2759"/>
<gene>
    <name evidence="2" type="ORF">CVT25_003345</name>
</gene>
<proteinExistence type="predicted"/>
<organism evidence="2 3">
    <name type="scientific">Psilocybe cyanescens</name>
    <dbReference type="NCBI Taxonomy" id="93625"/>
    <lineage>
        <taxon>Eukaryota</taxon>
        <taxon>Fungi</taxon>
        <taxon>Dikarya</taxon>
        <taxon>Basidiomycota</taxon>
        <taxon>Agaricomycotina</taxon>
        <taxon>Agaricomycetes</taxon>
        <taxon>Agaricomycetidae</taxon>
        <taxon>Agaricales</taxon>
        <taxon>Agaricineae</taxon>
        <taxon>Strophariaceae</taxon>
        <taxon>Psilocybe</taxon>
    </lineage>
</organism>
<keyword evidence="3" id="KW-1185">Reference proteome</keyword>
<feature type="domain" description="F-box" evidence="1">
    <location>
        <begin position="39"/>
        <end position="94"/>
    </location>
</feature>
<dbReference type="Pfam" id="PF12937">
    <property type="entry name" value="F-box-like"/>
    <property type="match status" value="1"/>
</dbReference>
<reference evidence="2 3" key="1">
    <citation type="journal article" date="2018" name="Evol. Lett.">
        <title>Horizontal gene cluster transfer increased hallucinogenic mushroom diversity.</title>
        <authorList>
            <person name="Reynolds H.T."/>
            <person name="Vijayakumar V."/>
            <person name="Gluck-Thaler E."/>
            <person name="Korotkin H.B."/>
            <person name="Matheny P.B."/>
            <person name="Slot J.C."/>
        </authorList>
    </citation>
    <scope>NUCLEOTIDE SEQUENCE [LARGE SCALE GENOMIC DNA]</scope>
    <source>
        <strain evidence="2 3">2631</strain>
    </source>
</reference>
<dbReference type="InterPro" id="IPR001810">
    <property type="entry name" value="F-box_dom"/>
</dbReference>
<evidence type="ECO:0000313" key="2">
    <source>
        <dbReference type="EMBL" id="PPQ84130.1"/>
    </source>
</evidence>
<protein>
    <recommendedName>
        <fullName evidence="1">F-box domain-containing protein</fullName>
    </recommendedName>
</protein>
<dbReference type="STRING" id="93625.A0A409X044"/>
<dbReference type="Gene3D" id="1.20.1280.50">
    <property type="match status" value="1"/>
</dbReference>
<dbReference type="Proteomes" id="UP000283269">
    <property type="component" value="Unassembled WGS sequence"/>
</dbReference>
<dbReference type="EMBL" id="NHYD01002926">
    <property type="protein sequence ID" value="PPQ84130.1"/>
    <property type="molecule type" value="Genomic_DNA"/>
</dbReference>
<dbReference type="SUPFAM" id="SSF81383">
    <property type="entry name" value="F-box domain"/>
    <property type="match status" value="1"/>
</dbReference>
<accession>A0A409X044</accession>
<dbReference type="AlphaFoldDB" id="A0A409X044"/>
<dbReference type="InterPro" id="IPR036047">
    <property type="entry name" value="F-box-like_dom_sf"/>
</dbReference>
<evidence type="ECO:0000259" key="1">
    <source>
        <dbReference type="Pfam" id="PF12937"/>
    </source>
</evidence>
<dbReference type="CDD" id="cd09917">
    <property type="entry name" value="F-box_SF"/>
    <property type="match status" value="1"/>
</dbReference>
<sequence length="584" mass="66051">MDSLLKNIARLRLVDSDTVFGIDAPGAAITRPSQQFPSINDLPPEILLEIFLFCGLPDKKRPKHKALEASLRIGTVCRWWRKISLGCSDMWARCFSVAETSRETMKMILRRVKNDGIHFVLPNLPTETHRSTGQIVWPSFIDFWKTARNADLLGRAMSKSRSLSAPLTIADGKFLQWGPIRQRLSQLDKISLELTNIRECLMLEHGGLYDMETQARWSTRSLTLVNCFFPLNPIFFPSLQDLSITGLVGSKVALTPQSWLDILAELPQLRRLTLQDAMTDCQAQSLSSKDSSEDLDHPCPWTGAISDVCLPLLELLNIGSEFKQCTDLLNGLAVPATCDIFVYFHSLWEICTSDFSSMTSWIQNRFNKDEPTLGQILFMQMSNHTFAVRNSTSPVFNLQADFMREYDADGNVAHDAAFTPDEIFHALVEPLALPCRYIRDLQLLIDCEFNATEHQNFWAHTFTPFIAVEKLSLLSHDSFCFMVPICQTGGFVDIFHRHEWKKMTLFPRLQTLSSRDVNFVDPISDLGNISLGKRLLNLVKIRRVACLGGQVSNIKKIDIKKGNMGKQPGRKDCLKMALYGVQGL</sequence>
<dbReference type="InParanoid" id="A0A409X044"/>
<comment type="caution">
    <text evidence="2">The sequence shown here is derived from an EMBL/GenBank/DDBJ whole genome shotgun (WGS) entry which is preliminary data.</text>
</comment>
<name>A0A409X044_PSICY</name>